<evidence type="ECO:0000313" key="1">
    <source>
        <dbReference type="EMBL" id="RDT49272.1"/>
    </source>
</evidence>
<feature type="non-terminal residue" evidence="1">
    <location>
        <position position="79"/>
    </location>
</feature>
<comment type="caution">
    <text evidence="1">The sequence shown here is derived from an EMBL/GenBank/DDBJ whole genome shotgun (WGS) entry which is preliminary data.</text>
</comment>
<organism evidence="1 2">
    <name type="scientific">Enterobacter roggenkampii</name>
    <dbReference type="NCBI Taxonomy" id="1812935"/>
    <lineage>
        <taxon>Bacteria</taxon>
        <taxon>Pseudomonadati</taxon>
        <taxon>Pseudomonadota</taxon>
        <taxon>Gammaproteobacteria</taxon>
        <taxon>Enterobacterales</taxon>
        <taxon>Enterobacteriaceae</taxon>
        <taxon>Enterobacter</taxon>
        <taxon>Enterobacter cloacae complex</taxon>
    </lineage>
</organism>
<sequence length="79" mass="8455">DTVSFDSLSLVQNEELEESVAVDAMVARVMSRDATALAHLSTRLNTLVGRKVDEKSNPLAPRPLTAAFLDACQGLGVEI</sequence>
<dbReference type="EMBL" id="QRBW01000446">
    <property type="protein sequence ID" value="RDT49272.1"/>
    <property type="molecule type" value="Genomic_DNA"/>
</dbReference>
<dbReference type="RefSeq" id="WP_115485360.1">
    <property type="nucleotide sequence ID" value="NZ_QRBW01000446.1"/>
</dbReference>
<accession>A0ABD7GNN3</accession>
<reference evidence="1 2" key="1">
    <citation type="submission" date="2018-07" db="EMBL/GenBank/DDBJ databases">
        <title>The use of a cohorting ward and systematic surveillance cultures for the control of a Klebsiella pneumoniae carbapenemase (KPC)-producing Enterobacteriaceae outbreak.</title>
        <authorList>
            <person name="Doi Y."/>
        </authorList>
    </citation>
    <scope>NUCLEOTIDE SEQUENCE [LARGE SCALE GENOMIC DNA]</scope>
    <source>
        <strain evidence="1 2">1-RC-17-04017</strain>
    </source>
</reference>
<name>A0ABD7GNN3_9ENTR</name>
<feature type="non-terminal residue" evidence="1">
    <location>
        <position position="1"/>
    </location>
</feature>
<evidence type="ECO:0000313" key="2">
    <source>
        <dbReference type="Proteomes" id="UP000255291"/>
    </source>
</evidence>
<dbReference type="AlphaFoldDB" id="A0ABD7GNN3"/>
<gene>
    <name evidence="1" type="ORF">DXF87_26535</name>
</gene>
<dbReference type="Proteomes" id="UP000255291">
    <property type="component" value="Unassembled WGS sequence"/>
</dbReference>
<proteinExistence type="predicted"/>
<dbReference type="Pfam" id="PF07793">
    <property type="entry name" value="DUF1631"/>
    <property type="match status" value="1"/>
</dbReference>
<protein>
    <submittedName>
        <fullName evidence="1">DUF1631 family protein</fullName>
    </submittedName>
</protein>
<dbReference type="InterPro" id="IPR012434">
    <property type="entry name" value="DUF1631"/>
</dbReference>